<evidence type="ECO:0000256" key="4">
    <source>
        <dbReference type="ARBA" id="ARBA00022825"/>
    </source>
</evidence>
<feature type="active site" description="Charge relay system" evidence="5 6">
    <location>
        <position position="222"/>
    </location>
</feature>
<gene>
    <name evidence="10" type="ORF">SAMN05421879_11627</name>
</gene>
<dbReference type="Gene3D" id="3.40.50.200">
    <property type="entry name" value="Peptidase S8/S53 domain"/>
    <property type="match status" value="1"/>
</dbReference>
<protein>
    <submittedName>
        <fullName evidence="10">Serine protease, subtilisin family</fullName>
    </submittedName>
</protein>
<dbReference type="GO" id="GO:0005615">
    <property type="term" value="C:extracellular space"/>
    <property type="evidence" value="ECO:0007669"/>
    <property type="project" value="TreeGrafter"/>
</dbReference>
<dbReference type="PANTHER" id="PTHR43806:SF11">
    <property type="entry name" value="CEREVISIN-RELATED"/>
    <property type="match status" value="1"/>
</dbReference>
<dbReference type="FunFam" id="3.40.50.200:FF:000014">
    <property type="entry name" value="Proteinase K"/>
    <property type="match status" value="1"/>
</dbReference>
<dbReference type="PROSITE" id="PS00138">
    <property type="entry name" value="SUBTILASE_SER"/>
    <property type="match status" value="1"/>
</dbReference>
<evidence type="ECO:0000259" key="8">
    <source>
        <dbReference type="Pfam" id="PF00082"/>
    </source>
</evidence>
<organism evidence="10 11">
    <name type="scientific">Ornithinimicrobium cerasi</name>
    <dbReference type="NCBI Taxonomy" id="2248773"/>
    <lineage>
        <taxon>Bacteria</taxon>
        <taxon>Bacillati</taxon>
        <taxon>Actinomycetota</taxon>
        <taxon>Actinomycetes</taxon>
        <taxon>Micrococcales</taxon>
        <taxon>Ornithinimicrobiaceae</taxon>
        <taxon>Ornithinimicrobium</taxon>
    </lineage>
</organism>
<sequence length="588" mass="59836">MHRTGAVPTHLGRHAMTHTRRRTLAALTGLTLALGLAAPGVAAQGPPDAKAPLLEVASAQVVEGRYLVMLDTPATGKAGPGERGSERAREAVRAATERKVAQARGRGIGVSHAYTALGGYAATLTPAQLAELRADPDVAWVEPDTVVSLDATQTGATWGLDRIDQRDRPLSGTYTYDATGQGVRSYVIDTGILTSHTELSGRTAAGYTAINDGRGTTDCNGHGTHVAGTVGGTRYGVAKQTTLVPVRVLGCNGSGTNSGVVAGMDWVARNAVRPAVANMSLGGGASTTTDAAVDRMVAAGVTVVVAAGNENQNACNVSPARAASAITVGSTTSSDARSSFSNFGSCVDLFAPGSSITSAWYTSTSATNTISGTSMASPHVAGAAALYLQGNPSASPAQVTSAIVNGATTGRLTSLGSGSPNRLLYTPALTGGGTVPEPEPVPTGIVNGGFESGATGWAGDTGIIGAGSYPARTGVNKAWFGGWGRTTTESLTQQLTVPSTGATLDLWLRVVTAETTRSTAYDRFSVQVLSNGTTTTLGTWSNLNASSGYVQRSVSLDAFAGRTVTLRLVGTEDSTLATSFLVDDLSLR</sequence>
<dbReference type="InterPro" id="IPR050131">
    <property type="entry name" value="Peptidase_S8_subtilisin-like"/>
</dbReference>
<dbReference type="InterPro" id="IPR000209">
    <property type="entry name" value="Peptidase_S8/S53_dom"/>
</dbReference>
<name>A0A285VUM9_9MICO</name>
<dbReference type="Pfam" id="PF05922">
    <property type="entry name" value="Inhibitor_I9"/>
    <property type="match status" value="1"/>
</dbReference>
<proteinExistence type="inferred from homology"/>
<dbReference type="GO" id="GO:0004252">
    <property type="term" value="F:serine-type endopeptidase activity"/>
    <property type="evidence" value="ECO:0007669"/>
    <property type="project" value="UniProtKB-UniRule"/>
</dbReference>
<evidence type="ECO:0000256" key="7">
    <source>
        <dbReference type="RuleBase" id="RU003355"/>
    </source>
</evidence>
<dbReference type="InterPro" id="IPR010259">
    <property type="entry name" value="S8pro/Inhibitor_I9"/>
</dbReference>
<dbReference type="Gene3D" id="2.60.120.260">
    <property type="entry name" value="Galactose-binding domain-like"/>
    <property type="match status" value="1"/>
</dbReference>
<evidence type="ECO:0000256" key="2">
    <source>
        <dbReference type="ARBA" id="ARBA00022670"/>
    </source>
</evidence>
<dbReference type="SUPFAM" id="SSF52743">
    <property type="entry name" value="Subtilisin-like"/>
    <property type="match status" value="1"/>
</dbReference>
<dbReference type="InterPro" id="IPR036852">
    <property type="entry name" value="Peptidase_S8/S53_dom_sf"/>
</dbReference>
<dbReference type="PROSITE" id="PS00136">
    <property type="entry name" value="SUBTILASE_ASP"/>
    <property type="match status" value="1"/>
</dbReference>
<dbReference type="GO" id="GO:0006508">
    <property type="term" value="P:proteolysis"/>
    <property type="evidence" value="ECO:0007669"/>
    <property type="project" value="UniProtKB-KW"/>
</dbReference>
<feature type="active site" description="Charge relay system" evidence="5 6">
    <location>
        <position position="189"/>
    </location>
</feature>
<dbReference type="AlphaFoldDB" id="A0A285VUM9"/>
<evidence type="ECO:0000256" key="3">
    <source>
        <dbReference type="ARBA" id="ARBA00022801"/>
    </source>
</evidence>
<dbReference type="Gene3D" id="3.30.70.80">
    <property type="entry name" value="Peptidase S8 propeptide/proteinase inhibitor I9"/>
    <property type="match status" value="1"/>
</dbReference>
<comment type="similarity">
    <text evidence="1 6 7">Belongs to the peptidase S8 family.</text>
</comment>
<keyword evidence="4 6" id="KW-0720">Serine protease</keyword>
<dbReference type="InterPro" id="IPR037045">
    <property type="entry name" value="S8pro/Inhibitor_I9_sf"/>
</dbReference>
<dbReference type="InterPro" id="IPR015500">
    <property type="entry name" value="Peptidase_S8_subtilisin-rel"/>
</dbReference>
<feature type="domain" description="Inhibitor I9" evidence="9">
    <location>
        <begin position="95"/>
        <end position="149"/>
    </location>
</feature>
<evidence type="ECO:0000313" key="10">
    <source>
        <dbReference type="EMBL" id="SOC57790.1"/>
    </source>
</evidence>
<evidence type="ECO:0000259" key="9">
    <source>
        <dbReference type="Pfam" id="PF05922"/>
    </source>
</evidence>
<dbReference type="InterPro" id="IPR022398">
    <property type="entry name" value="Peptidase_S8_His-AS"/>
</dbReference>
<dbReference type="Pfam" id="PF00082">
    <property type="entry name" value="Peptidase_S8"/>
    <property type="match status" value="1"/>
</dbReference>
<dbReference type="Proteomes" id="UP000219688">
    <property type="component" value="Unassembled WGS sequence"/>
</dbReference>
<dbReference type="SUPFAM" id="SSF54897">
    <property type="entry name" value="Protease propeptides/inhibitors"/>
    <property type="match status" value="1"/>
</dbReference>
<dbReference type="CDD" id="cd04077">
    <property type="entry name" value="Peptidases_S8_PCSK9_ProteinaseK_like"/>
    <property type="match status" value="1"/>
</dbReference>
<dbReference type="InterPro" id="IPR023827">
    <property type="entry name" value="Peptidase_S8_Asp-AS"/>
</dbReference>
<evidence type="ECO:0000256" key="1">
    <source>
        <dbReference type="ARBA" id="ARBA00011073"/>
    </source>
</evidence>
<evidence type="ECO:0000256" key="5">
    <source>
        <dbReference type="PIRSR" id="PIRSR615500-1"/>
    </source>
</evidence>
<keyword evidence="3 6" id="KW-0378">Hydrolase</keyword>
<keyword evidence="2 6" id="KW-0645">Protease</keyword>
<keyword evidence="11" id="KW-1185">Reference proteome</keyword>
<evidence type="ECO:0000256" key="6">
    <source>
        <dbReference type="PROSITE-ProRule" id="PRU01240"/>
    </source>
</evidence>
<feature type="active site" description="Charge relay system" evidence="5 6">
    <location>
        <position position="374"/>
    </location>
</feature>
<dbReference type="EMBL" id="OBQK01000016">
    <property type="protein sequence ID" value="SOC57790.1"/>
    <property type="molecule type" value="Genomic_DNA"/>
</dbReference>
<dbReference type="PRINTS" id="PR00723">
    <property type="entry name" value="SUBTILISIN"/>
</dbReference>
<dbReference type="PROSITE" id="PS00137">
    <property type="entry name" value="SUBTILASE_HIS"/>
    <property type="match status" value="1"/>
</dbReference>
<reference evidence="11" key="1">
    <citation type="submission" date="2017-08" db="EMBL/GenBank/DDBJ databases">
        <authorList>
            <person name="Varghese N."/>
            <person name="Submissions S."/>
        </authorList>
    </citation>
    <scope>NUCLEOTIDE SEQUENCE [LARGE SCALE GENOMIC DNA]</scope>
    <source>
        <strain evidence="11">USBA17B2</strain>
    </source>
</reference>
<accession>A0A285VUM9</accession>
<evidence type="ECO:0000313" key="11">
    <source>
        <dbReference type="Proteomes" id="UP000219688"/>
    </source>
</evidence>
<dbReference type="InterPro" id="IPR023828">
    <property type="entry name" value="Peptidase_S8_Ser-AS"/>
</dbReference>
<dbReference type="InterPro" id="IPR034193">
    <property type="entry name" value="PCSK9_ProteinaseK-like"/>
</dbReference>
<feature type="domain" description="Peptidase S8/S53" evidence="8">
    <location>
        <begin position="187"/>
        <end position="410"/>
    </location>
</feature>
<dbReference type="PROSITE" id="PS51892">
    <property type="entry name" value="SUBTILASE"/>
    <property type="match status" value="1"/>
</dbReference>
<dbReference type="PANTHER" id="PTHR43806">
    <property type="entry name" value="PEPTIDASE S8"/>
    <property type="match status" value="1"/>
</dbReference>